<dbReference type="AlphaFoldDB" id="A0A371D3K3"/>
<sequence length="617" mass="67661">MEDQDYVRCAADIQLMTSVLSGTRQELDTKRIWVSSAARTRKDPPLNARPFIHLANLLNTEPGTDMAVTGSITPDRAAVAIVVSSRAGVRSSELRAAPFELVPVLGQEPISVADVLEPDQSKAPGVDEHARDLFQVLKYVHDGTCDINDAKRWVVSRCRRKLAARFKMLHTSWRDPDLIALLRTWQPAPNEVITGYMDLSSPEYGLVVNTIRRWGVVDEEKRVQLGGGGAARFVGDCLASIVERLQDLIVSQMTPDDLTFVFGVLWILRVLLLHEKTKWLFTQTSLAYHVKPSPQVVRRPVSAARTGPRGDAGGFPVVESRLKTENTCAVATESGSEDDAVGSDTDTEASGDASADSNASKHSGDEVHTEEYDADIGIVAEELPAAGSYNEEYAFQYLVSLTAGLAAMEYLCWNRVLPHLQNYTATVVMLGEPPTQPSSSPQFLFDAIDNHWDKILRADAKEILRGKLASAGGAGCRVHAEAGLMALDAHLHSAEVPADMQEIATIFEHIGALPVGTTGKCCPACTRLSKRLLDGHHFILPDSHGVVYSWSPPPFGVPPHVLRTLRDDLVAAVVQWAIEQADSMHEDKRKRDFEIYNPPVWKGSLPPYWLEKLGKGS</sequence>
<evidence type="ECO:0000256" key="1">
    <source>
        <dbReference type="SAM" id="MobiDB-lite"/>
    </source>
</evidence>
<dbReference type="OrthoDB" id="2757639at2759"/>
<accession>A0A371D3K3</accession>
<organism evidence="2 3">
    <name type="scientific">Lentinus brumalis</name>
    <dbReference type="NCBI Taxonomy" id="2498619"/>
    <lineage>
        <taxon>Eukaryota</taxon>
        <taxon>Fungi</taxon>
        <taxon>Dikarya</taxon>
        <taxon>Basidiomycota</taxon>
        <taxon>Agaricomycotina</taxon>
        <taxon>Agaricomycetes</taxon>
        <taxon>Polyporales</taxon>
        <taxon>Polyporaceae</taxon>
        <taxon>Lentinus</taxon>
    </lineage>
</organism>
<feature type="region of interest" description="Disordered" evidence="1">
    <location>
        <begin position="326"/>
        <end position="368"/>
    </location>
</feature>
<evidence type="ECO:0000313" key="3">
    <source>
        <dbReference type="Proteomes" id="UP000256964"/>
    </source>
</evidence>
<feature type="compositionally biased region" description="Low complexity" evidence="1">
    <location>
        <begin position="350"/>
        <end position="360"/>
    </location>
</feature>
<protein>
    <submittedName>
        <fullName evidence="2">Uncharacterized protein</fullName>
    </submittedName>
</protein>
<gene>
    <name evidence="2" type="ORF">OH76DRAFT_794289</name>
</gene>
<dbReference type="Proteomes" id="UP000256964">
    <property type="component" value="Unassembled WGS sequence"/>
</dbReference>
<dbReference type="STRING" id="139420.A0A371D3K3"/>
<proteinExistence type="predicted"/>
<keyword evidence="3" id="KW-1185">Reference proteome</keyword>
<feature type="region of interest" description="Disordered" evidence="1">
    <location>
        <begin position="297"/>
        <end position="316"/>
    </location>
</feature>
<dbReference type="EMBL" id="KZ857421">
    <property type="protein sequence ID" value="RDX47095.1"/>
    <property type="molecule type" value="Genomic_DNA"/>
</dbReference>
<name>A0A371D3K3_9APHY</name>
<feature type="compositionally biased region" description="Acidic residues" evidence="1">
    <location>
        <begin position="335"/>
        <end position="349"/>
    </location>
</feature>
<evidence type="ECO:0000313" key="2">
    <source>
        <dbReference type="EMBL" id="RDX47095.1"/>
    </source>
</evidence>
<reference evidence="2 3" key="1">
    <citation type="journal article" date="2018" name="Biotechnol. Biofuels">
        <title>Integrative visual omics of the white-rot fungus Polyporus brumalis exposes the biotechnological potential of its oxidative enzymes for delignifying raw plant biomass.</title>
        <authorList>
            <person name="Miyauchi S."/>
            <person name="Rancon A."/>
            <person name="Drula E."/>
            <person name="Hage H."/>
            <person name="Chaduli D."/>
            <person name="Favel A."/>
            <person name="Grisel S."/>
            <person name="Henrissat B."/>
            <person name="Herpoel-Gimbert I."/>
            <person name="Ruiz-Duenas F.J."/>
            <person name="Chevret D."/>
            <person name="Hainaut M."/>
            <person name="Lin J."/>
            <person name="Wang M."/>
            <person name="Pangilinan J."/>
            <person name="Lipzen A."/>
            <person name="Lesage-Meessen L."/>
            <person name="Navarro D."/>
            <person name="Riley R."/>
            <person name="Grigoriev I.V."/>
            <person name="Zhou S."/>
            <person name="Raouche S."/>
            <person name="Rosso M.N."/>
        </authorList>
    </citation>
    <scope>NUCLEOTIDE SEQUENCE [LARGE SCALE GENOMIC DNA]</scope>
    <source>
        <strain evidence="2 3">BRFM 1820</strain>
    </source>
</reference>